<name>A0A974I0F3_XENLA</name>
<proteinExistence type="predicted"/>
<sequence length="71" mass="8122">MQYGCFFSSVQCTMTDVPIFYNYFPFNSLCAMPLYWSFLVYCGVAQYTSSLAFYASIYYCKGICCACDNVP</sequence>
<evidence type="ECO:0000313" key="2">
    <source>
        <dbReference type="Proteomes" id="UP000694892"/>
    </source>
</evidence>
<protein>
    <submittedName>
        <fullName evidence="1">Uncharacterized protein</fullName>
    </submittedName>
</protein>
<dbReference type="Proteomes" id="UP000694892">
    <property type="component" value="Chromosome 1S"/>
</dbReference>
<organism evidence="1 2">
    <name type="scientific">Xenopus laevis</name>
    <name type="common">African clawed frog</name>
    <dbReference type="NCBI Taxonomy" id="8355"/>
    <lineage>
        <taxon>Eukaryota</taxon>
        <taxon>Metazoa</taxon>
        <taxon>Chordata</taxon>
        <taxon>Craniata</taxon>
        <taxon>Vertebrata</taxon>
        <taxon>Euteleostomi</taxon>
        <taxon>Amphibia</taxon>
        <taxon>Batrachia</taxon>
        <taxon>Anura</taxon>
        <taxon>Pipoidea</taxon>
        <taxon>Pipidae</taxon>
        <taxon>Xenopodinae</taxon>
        <taxon>Xenopus</taxon>
        <taxon>Xenopus</taxon>
    </lineage>
</organism>
<evidence type="ECO:0000313" key="1">
    <source>
        <dbReference type="EMBL" id="OCT96828.1"/>
    </source>
</evidence>
<reference evidence="2" key="1">
    <citation type="journal article" date="2016" name="Nature">
        <title>Genome evolution in the allotetraploid frog Xenopus laevis.</title>
        <authorList>
            <person name="Session A.M."/>
            <person name="Uno Y."/>
            <person name="Kwon T."/>
            <person name="Chapman J.A."/>
            <person name="Toyoda A."/>
            <person name="Takahashi S."/>
            <person name="Fukui A."/>
            <person name="Hikosaka A."/>
            <person name="Suzuki A."/>
            <person name="Kondo M."/>
            <person name="van Heeringen S.J."/>
            <person name="Quigley I."/>
            <person name="Heinz S."/>
            <person name="Ogino H."/>
            <person name="Ochi H."/>
            <person name="Hellsten U."/>
            <person name="Lyons J.B."/>
            <person name="Simakov O."/>
            <person name="Putnam N."/>
            <person name="Stites J."/>
            <person name="Kuroki Y."/>
            <person name="Tanaka T."/>
            <person name="Michiue T."/>
            <person name="Watanabe M."/>
            <person name="Bogdanovic O."/>
            <person name="Lister R."/>
            <person name="Georgiou G."/>
            <person name="Paranjpe S.S."/>
            <person name="van Kruijsbergen I."/>
            <person name="Shu S."/>
            <person name="Carlson J."/>
            <person name="Kinoshita T."/>
            <person name="Ohta Y."/>
            <person name="Mawaribuchi S."/>
            <person name="Jenkins J."/>
            <person name="Grimwood J."/>
            <person name="Schmutz J."/>
            <person name="Mitros T."/>
            <person name="Mozaffari S.V."/>
            <person name="Suzuki Y."/>
            <person name="Haramoto Y."/>
            <person name="Yamamoto T.S."/>
            <person name="Takagi C."/>
            <person name="Heald R."/>
            <person name="Miller K."/>
            <person name="Haudenschild C."/>
            <person name="Kitzman J."/>
            <person name="Nakayama T."/>
            <person name="Izutsu Y."/>
            <person name="Robert J."/>
            <person name="Fortriede J."/>
            <person name="Burns K."/>
            <person name="Lotay V."/>
            <person name="Karimi K."/>
            <person name="Yasuoka Y."/>
            <person name="Dichmann D.S."/>
            <person name="Flajnik M.F."/>
            <person name="Houston D.W."/>
            <person name="Shendure J."/>
            <person name="DuPasquier L."/>
            <person name="Vize P.D."/>
            <person name="Zorn A.M."/>
            <person name="Ito M."/>
            <person name="Marcotte E.M."/>
            <person name="Wallingford J.B."/>
            <person name="Ito Y."/>
            <person name="Asashima M."/>
            <person name="Ueno N."/>
            <person name="Matsuda Y."/>
            <person name="Veenstra G.J."/>
            <person name="Fujiyama A."/>
            <person name="Harland R.M."/>
            <person name="Taira M."/>
            <person name="Rokhsar D.S."/>
        </authorList>
    </citation>
    <scope>NUCLEOTIDE SEQUENCE [LARGE SCALE GENOMIC DNA]</scope>
    <source>
        <strain evidence="2">J</strain>
    </source>
</reference>
<gene>
    <name evidence="1" type="ORF">XELAEV_18009043mg</name>
</gene>
<dbReference type="AlphaFoldDB" id="A0A974I0F3"/>
<dbReference type="EMBL" id="CM004467">
    <property type="protein sequence ID" value="OCT96828.1"/>
    <property type="molecule type" value="Genomic_DNA"/>
</dbReference>
<accession>A0A974I0F3</accession>